<name>A0AAV7JJK3_9METZ</name>
<accession>A0AAV7JJK3</accession>
<gene>
    <name evidence="1" type="ORF">LOD99_8014</name>
</gene>
<evidence type="ECO:0000313" key="2">
    <source>
        <dbReference type="Proteomes" id="UP001165289"/>
    </source>
</evidence>
<keyword evidence="2" id="KW-1185">Reference proteome</keyword>
<organism evidence="1 2">
    <name type="scientific">Oopsacas minuta</name>
    <dbReference type="NCBI Taxonomy" id="111878"/>
    <lineage>
        <taxon>Eukaryota</taxon>
        <taxon>Metazoa</taxon>
        <taxon>Porifera</taxon>
        <taxon>Hexactinellida</taxon>
        <taxon>Hexasterophora</taxon>
        <taxon>Lyssacinosida</taxon>
        <taxon>Leucopsacidae</taxon>
        <taxon>Oopsacas</taxon>
    </lineage>
</organism>
<proteinExistence type="predicted"/>
<dbReference type="AlphaFoldDB" id="A0AAV7JJK3"/>
<dbReference type="EMBL" id="JAKMXF010000328">
    <property type="protein sequence ID" value="KAI6648656.1"/>
    <property type="molecule type" value="Genomic_DNA"/>
</dbReference>
<sequence length="100" mass="11694">MLGSHYQISFNQVLESERRLQFSNLFKVFDIKYGLADNVPLEEYLIQFADDCECISDEKQLDIEPYVTILDDISLIELEVSQIEWLIYIAGYAAFSFIKK</sequence>
<evidence type="ECO:0000313" key="1">
    <source>
        <dbReference type="EMBL" id="KAI6648656.1"/>
    </source>
</evidence>
<reference evidence="1 2" key="1">
    <citation type="journal article" date="2023" name="BMC Biol.">
        <title>The compact genome of the sponge Oopsacas minuta (Hexactinellida) is lacking key metazoan core genes.</title>
        <authorList>
            <person name="Santini S."/>
            <person name="Schenkelaars Q."/>
            <person name="Jourda C."/>
            <person name="Duchesne M."/>
            <person name="Belahbib H."/>
            <person name="Rocher C."/>
            <person name="Selva M."/>
            <person name="Riesgo A."/>
            <person name="Vervoort M."/>
            <person name="Leys S.P."/>
            <person name="Kodjabachian L."/>
            <person name="Le Bivic A."/>
            <person name="Borchiellini C."/>
            <person name="Claverie J.M."/>
            <person name="Renard E."/>
        </authorList>
    </citation>
    <scope>NUCLEOTIDE SEQUENCE [LARGE SCALE GENOMIC DNA]</scope>
    <source>
        <strain evidence="1">SPO-2</strain>
    </source>
</reference>
<protein>
    <submittedName>
        <fullName evidence="1">Uncharacterized protein</fullName>
    </submittedName>
</protein>
<dbReference type="Proteomes" id="UP001165289">
    <property type="component" value="Unassembled WGS sequence"/>
</dbReference>
<comment type="caution">
    <text evidence="1">The sequence shown here is derived from an EMBL/GenBank/DDBJ whole genome shotgun (WGS) entry which is preliminary data.</text>
</comment>